<dbReference type="Proteomes" id="UP000770785">
    <property type="component" value="Unassembled WGS sequence"/>
</dbReference>
<evidence type="ECO:0000313" key="2">
    <source>
        <dbReference type="Proteomes" id="UP000770785"/>
    </source>
</evidence>
<accession>A0ABX0X6B4</accession>
<dbReference type="RefSeq" id="WP_168035562.1">
    <property type="nucleotide sequence ID" value="NZ_JAATJH010000001.1"/>
</dbReference>
<protein>
    <recommendedName>
        <fullName evidence="3">BioF2-like acetyltransferase domain-containing protein</fullName>
    </recommendedName>
</protein>
<proteinExistence type="predicted"/>
<organism evidence="1 2">
    <name type="scientific">Neolewinella antarctica</name>
    <dbReference type="NCBI Taxonomy" id="442734"/>
    <lineage>
        <taxon>Bacteria</taxon>
        <taxon>Pseudomonadati</taxon>
        <taxon>Bacteroidota</taxon>
        <taxon>Saprospiria</taxon>
        <taxon>Saprospirales</taxon>
        <taxon>Lewinellaceae</taxon>
        <taxon>Neolewinella</taxon>
    </lineage>
</organism>
<keyword evidence="2" id="KW-1185">Reference proteome</keyword>
<reference evidence="1 2" key="1">
    <citation type="submission" date="2020-03" db="EMBL/GenBank/DDBJ databases">
        <title>Genomic Encyclopedia of Type Strains, Phase IV (KMG-IV): sequencing the most valuable type-strain genomes for metagenomic binning, comparative biology and taxonomic classification.</title>
        <authorList>
            <person name="Goeker M."/>
        </authorList>
    </citation>
    <scope>NUCLEOTIDE SEQUENCE [LARGE SCALE GENOMIC DNA]</scope>
    <source>
        <strain evidence="1 2">DSM 105096</strain>
    </source>
</reference>
<name>A0ABX0X6B4_9BACT</name>
<dbReference type="Gene3D" id="3.40.630.30">
    <property type="match status" value="1"/>
</dbReference>
<evidence type="ECO:0008006" key="3">
    <source>
        <dbReference type="Google" id="ProtNLM"/>
    </source>
</evidence>
<comment type="caution">
    <text evidence="1">The sequence shown here is derived from an EMBL/GenBank/DDBJ whole genome shotgun (WGS) entry which is preliminary data.</text>
</comment>
<evidence type="ECO:0000313" key="1">
    <source>
        <dbReference type="EMBL" id="NJC24751.1"/>
    </source>
</evidence>
<sequence length="298" mass="33305">MSKKPLVHFVKHRNIDRARWDATVASDDARLPYGFTWWLDVVTNERWDGLVLDDYRAVMPLPYTRKIGPLSQVSSPAFTQQCGPWGDSTDTELALFLSSIPKTAIKVAIPLREASRIMGPVPGFTARERTNFVLDMAPGHASLSRKFSKSLRRNLRRHPGGVMVPVTVEEVISVYAASAGEKAGLSKKHYEIMRNLARACSAREMSIITGFEDDDGQLLACGFFPHYRGRFINSFGSSTDLGYDRVGMSRLLDGLIKNQAGPGKLLDFEGSDLPGVAEYFNSFRPRRTAYQQLVRSAW</sequence>
<dbReference type="EMBL" id="JAATJH010000001">
    <property type="protein sequence ID" value="NJC24751.1"/>
    <property type="molecule type" value="Genomic_DNA"/>
</dbReference>
<gene>
    <name evidence="1" type="ORF">GGR27_000232</name>
</gene>